<evidence type="ECO:0000313" key="2">
    <source>
        <dbReference type="Proteomes" id="UP000701801"/>
    </source>
</evidence>
<dbReference type="EMBL" id="CAJVRM010000099">
    <property type="protein sequence ID" value="CAG8974305.1"/>
    <property type="molecule type" value="Genomic_DNA"/>
</dbReference>
<dbReference type="Gene3D" id="3.50.50.60">
    <property type="entry name" value="FAD/NAD(P)-binding domain"/>
    <property type="match status" value="1"/>
</dbReference>
<name>A0A9N9LJJ9_9HELO</name>
<protein>
    <submittedName>
        <fullName evidence="1">Uncharacterized protein</fullName>
    </submittedName>
</protein>
<dbReference type="Proteomes" id="UP000701801">
    <property type="component" value="Unassembled WGS sequence"/>
</dbReference>
<comment type="caution">
    <text evidence="1">The sequence shown here is derived from an EMBL/GenBank/DDBJ whole genome shotgun (WGS) entry which is preliminary data.</text>
</comment>
<sequence length="88" mass="9492">MDEYNGCKYYPVVVIGAGASGIAMGHNLKHKLRLDQFVGPGGLINIQEISIRRQTAIVHASEAASNLPLHRLGHPSISTSLIDHKLPP</sequence>
<reference evidence="1" key="1">
    <citation type="submission" date="2021-07" db="EMBL/GenBank/DDBJ databases">
        <authorList>
            <person name="Durling M."/>
        </authorList>
    </citation>
    <scope>NUCLEOTIDE SEQUENCE</scope>
</reference>
<evidence type="ECO:0000313" key="1">
    <source>
        <dbReference type="EMBL" id="CAG8974305.1"/>
    </source>
</evidence>
<dbReference type="OrthoDB" id="3971593at2759"/>
<keyword evidence="2" id="KW-1185">Reference proteome</keyword>
<dbReference type="AlphaFoldDB" id="A0A9N9LJJ9"/>
<gene>
    <name evidence="1" type="ORF">HYALB_00011975</name>
</gene>
<dbReference type="InterPro" id="IPR036188">
    <property type="entry name" value="FAD/NAD-bd_sf"/>
</dbReference>
<proteinExistence type="predicted"/>
<accession>A0A9N9LJJ9</accession>
<organism evidence="1 2">
    <name type="scientific">Hymenoscyphus albidus</name>
    <dbReference type="NCBI Taxonomy" id="595503"/>
    <lineage>
        <taxon>Eukaryota</taxon>
        <taxon>Fungi</taxon>
        <taxon>Dikarya</taxon>
        <taxon>Ascomycota</taxon>
        <taxon>Pezizomycotina</taxon>
        <taxon>Leotiomycetes</taxon>
        <taxon>Helotiales</taxon>
        <taxon>Helotiaceae</taxon>
        <taxon>Hymenoscyphus</taxon>
    </lineage>
</organism>